<dbReference type="PANTHER" id="PTHR43479:SF11">
    <property type="entry name" value="ACREF_ENVCD OPERON REPRESSOR-RELATED"/>
    <property type="match status" value="1"/>
</dbReference>
<gene>
    <name evidence="4" type="ORF">GH807_00690</name>
</gene>
<dbReference type="EMBL" id="WJBB01000001">
    <property type="protein sequence ID" value="MBC3795568.1"/>
    <property type="molecule type" value="Genomic_DNA"/>
</dbReference>
<sequence>MYEKGVQTRNHLYQTAKQLFYTQGYEKTRIKDIVETAGMPIGLFTYYFKTKDNIVHEIYSEYYQIEKRMYLTKLTD</sequence>
<dbReference type="InterPro" id="IPR009057">
    <property type="entry name" value="Homeodomain-like_sf"/>
</dbReference>
<reference evidence="4 5" key="1">
    <citation type="journal article" date="2020" name="mSystems">
        <title>Defining Genomic and Predicted Metabolic Features of the Acetobacterium Genus.</title>
        <authorList>
            <person name="Ross D.E."/>
            <person name="Marshall C.W."/>
            <person name="Gulliver D."/>
            <person name="May H.D."/>
            <person name="Norman R.S."/>
        </authorList>
    </citation>
    <scope>NUCLEOTIDE SEQUENCE [LARGE SCALE GENOMIC DNA]</scope>
    <source>
        <strain evidence="4 5">DSM 9173</strain>
    </source>
</reference>
<dbReference type="InterPro" id="IPR050624">
    <property type="entry name" value="HTH-type_Tx_Regulator"/>
</dbReference>
<evidence type="ECO:0000313" key="5">
    <source>
        <dbReference type="Proteomes" id="UP000653358"/>
    </source>
</evidence>
<dbReference type="PANTHER" id="PTHR43479">
    <property type="entry name" value="ACREF/ENVCD OPERON REPRESSOR-RELATED"/>
    <property type="match status" value="1"/>
</dbReference>
<accession>A0ABR6WH19</accession>
<dbReference type="Pfam" id="PF00440">
    <property type="entry name" value="TetR_N"/>
    <property type="match status" value="1"/>
</dbReference>
<keyword evidence="1 2" id="KW-0238">DNA-binding</keyword>
<evidence type="ECO:0000259" key="3">
    <source>
        <dbReference type="PROSITE" id="PS50977"/>
    </source>
</evidence>
<name>A0ABR6WH19_9FIRM</name>
<keyword evidence="5" id="KW-1185">Reference proteome</keyword>
<dbReference type="Proteomes" id="UP000653358">
    <property type="component" value="Unassembled WGS sequence"/>
</dbReference>
<feature type="domain" description="HTH tetR-type" evidence="3">
    <location>
        <begin position="6"/>
        <end position="66"/>
    </location>
</feature>
<evidence type="ECO:0000313" key="4">
    <source>
        <dbReference type="EMBL" id="MBC3795568.1"/>
    </source>
</evidence>
<evidence type="ECO:0000256" key="1">
    <source>
        <dbReference type="ARBA" id="ARBA00023125"/>
    </source>
</evidence>
<dbReference type="Gene3D" id="1.10.357.10">
    <property type="entry name" value="Tetracycline Repressor, domain 2"/>
    <property type="match status" value="1"/>
</dbReference>
<dbReference type="SUPFAM" id="SSF46689">
    <property type="entry name" value="Homeodomain-like"/>
    <property type="match status" value="1"/>
</dbReference>
<proteinExistence type="predicted"/>
<dbReference type="PROSITE" id="PS50977">
    <property type="entry name" value="HTH_TETR_2"/>
    <property type="match status" value="1"/>
</dbReference>
<evidence type="ECO:0000256" key="2">
    <source>
        <dbReference type="PROSITE-ProRule" id="PRU00335"/>
    </source>
</evidence>
<dbReference type="RefSeq" id="WP_148602048.1">
    <property type="nucleotide sequence ID" value="NZ_RXYB01000001.1"/>
</dbReference>
<comment type="caution">
    <text evidence="4">The sequence shown here is derived from an EMBL/GenBank/DDBJ whole genome shotgun (WGS) entry which is preliminary data.</text>
</comment>
<dbReference type="InterPro" id="IPR001647">
    <property type="entry name" value="HTH_TetR"/>
</dbReference>
<organism evidence="4 5">
    <name type="scientific">Acetobacterium tundrae</name>
    <dbReference type="NCBI Taxonomy" id="132932"/>
    <lineage>
        <taxon>Bacteria</taxon>
        <taxon>Bacillati</taxon>
        <taxon>Bacillota</taxon>
        <taxon>Clostridia</taxon>
        <taxon>Eubacteriales</taxon>
        <taxon>Eubacteriaceae</taxon>
        <taxon>Acetobacterium</taxon>
    </lineage>
</organism>
<protein>
    <submittedName>
        <fullName evidence="4">TetR family transcriptional regulator</fullName>
    </submittedName>
</protein>
<feature type="DNA-binding region" description="H-T-H motif" evidence="2">
    <location>
        <begin position="29"/>
        <end position="48"/>
    </location>
</feature>